<sequence length="109" mass="12258">MAVPAQRPTADRLWYGPLIRINIEKIKIIIQQSVLIQLVCVATKHNIGITAYSRGMSHSWGRCILINIDSLGSKARTIRVSGYLPDIPIYRLIVKSTGHKNPVIIRNNK</sequence>
<dbReference type="AlphaFoldDB" id="A2NY35"/>
<organism evidence="1">
    <name type="scientific">Saccharomyces cerevisiae</name>
    <name type="common">Baker's yeast</name>
    <dbReference type="NCBI Taxonomy" id="4932"/>
    <lineage>
        <taxon>Eukaryota</taxon>
        <taxon>Fungi</taxon>
        <taxon>Dikarya</taxon>
        <taxon>Ascomycota</taxon>
        <taxon>Saccharomycotina</taxon>
        <taxon>Saccharomycetes</taxon>
        <taxon>Saccharomycetales</taxon>
        <taxon>Saccharomycetaceae</taxon>
        <taxon>Saccharomyces</taxon>
    </lineage>
</organism>
<reference evidence="1" key="1">
    <citation type="journal article" date="1996" name="Yeast">
        <title>Sequence analysis of the 43 kb CRM1-YLM9-PET54-DIE2-SMI1-PHO81-YHB4-PFK1 region from the right arm of Saccharomyces cerevisiae chromosome VII.</title>
        <authorList>
            <person name="van der Aart Q.J."/>
            <person name="Kleine K."/>
            <person name="Steensma H.Y."/>
        </authorList>
    </citation>
    <scope>NUCLEOTIDE SEQUENCE</scope>
    <source>
        <strain evidence="1">S288C</strain>
    </source>
</reference>
<gene>
    <name evidence="1" type="primary">ORF 109</name>
</gene>
<accession>A2NY35</accession>
<name>A2NY35_YEASX</name>
<dbReference type="EMBL" id="X87941">
    <property type="protein sequence ID" value="CAA61190.1"/>
    <property type="molecule type" value="Genomic_DNA"/>
</dbReference>
<protein>
    <submittedName>
        <fullName evidence="1">ORF 109 protein</fullName>
    </submittedName>
</protein>
<proteinExistence type="predicted"/>
<evidence type="ECO:0000313" key="1">
    <source>
        <dbReference type="EMBL" id="CAA61190.1"/>
    </source>
</evidence>